<dbReference type="InParanoid" id="A0A1E7EYT5"/>
<dbReference type="Proteomes" id="UP000095751">
    <property type="component" value="Unassembled WGS sequence"/>
</dbReference>
<gene>
    <name evidence="1" type="ORF">FRACYDRAFT_246186</name>
</gene>
<name>A0A1E7EYT5_9STRA</name>
<dbReference type="EMBL" id="KV784369">
    <property type="protein sequence ID" value="OEU11082.1"/>
    <property type="molecule type" value="Genomic_DNA"/>
</dbReference>
<evidence type="ECO:0000313" key="2">
    <source>
        <dbReference type="Proteomes" id="UP000095751"/>
    </source>
</evidence>
<keyword evidence="2" id="KW-1185">Reference proteome</keyword>
<accession>A0A1E7EYT5</accession>
<protein>
    <submittedName>
        <fullName evidence="1">Uncharacterized protein</fullName>
    </submittedName>
</protein>
<proteinExistence type="predicted"/>
<dbReference type="KEGG" id="fcy:FRACYDRAFT_246186"/>
<sequence length="100" mass="11408">MYPCPCNESDGLWTCPTETRELCATPSPTQAPRTPRPTQVPIERKNKSLLRTLREHTVVRNENKNHYDTTGEEEEHLRRDLIEESAYDKNGKSCPSPSPA</sequence>
<evidence type="ECO:0000313" key="1">
    <source>
        <dbReference type="EMBL" id="OEU11082.1"/>
    </source>
</evidence>
<dbReference type="AlphaFoldDB" id="A0A1E7EYT5"/>
<organism evidence="1 2">
    <name type="scientific">Fragilariopsis cylindrus CCMP1102</name>
    <dbReference type="NCBI Taxonomy" id="635003"/>
    <lineage>
        <taxon>Eukaryota</taxon>
        <taxon>Sar</taxon>
        <taxon>Stramenopiles</taxon>
        <taxon>Ochrophyta</taxon>
        <taxon>Bacillariophyta</taxon>
        <taxon>Bacillariophyceae</taxon>
        <taxon>Bacillariophycidae</taxon>
        <taxon>Bacillariales</taxon>
        <taxon>Bacillariaceae</taxon>
        <taxon>Fragilariopsis</taxon>
    </lineage>
</organism>
<reference evidence="1 2" key="1">
    <citation type="submission" date="2016-09" db="EMBL/GenBank/DDBJ databases">
        <title>Extensive genetic diversity and differential bi-allelic expression allows diatom success in the polar Southern Ocean.</title>
        <authorList>
            <consortium name="DOE Joint Genome Institute"/>
            <person name="Mock T."/>
            <person name="Otillar R.P."/>
            <person name="Strauss J."/>
            <person name="Dupont C."/>
            <person name="Frickenhaus S."/>
            <person name="Maumus F."/>
            <person name="Mcmullan M."/>
            <person name="Sanges R."/>
            <person name="Schmutz J."/>
            <person name="Toseland A."/>
            <person name="Valas R."/>
            <person name="Veluchamy A."/>
            <person name="Ward B.J."/>
            <person name="Allen A."/>
            <person name="Barry K."/>
            <person name="Falciatore A."/>
            <person name="Ferrante M."/>
            <person name="Fortunato A.E."/>
            <person name="Gloeckner G."/>
            <person name="Gruber A."/>
            <person name="Hipkin R."/>
            <person name="Janech M."/>
            <person name="Kroth P."/>
            <person name="Leese F."/>
            <person name="Lindquist E."/>
            <person name="Lyon B.R."/>
            <person name="Martin J."/>
            <person name="Mayer C."/>
            <person name="Parker M."/>
            <person name="Quesneville H."/>
            <person name="Raymond J."/>
            <person name="Uhlig C."/>
            <person name="Valentin K.U."/>
            <person name="Worden A.Z."/>
            <person name="Armbrust E.V."/>
            <person name="Bowler C."/>
            <person name="Green B."/>
            <person name="Moulton V."/>
            <person name="Van Oosterhout C."/>
            <person name="Grigoriev I."/>
        </authorList>
    </citation>
    <scope>NUCLEOTIDE SEQUENCE [LARGE SCALE GENOMIC DNA]</scope>
    <source>
        <strain evidence="1 2">CCMP1102</strain>
    </source>
</reference>